<comment type="caution">
    <text evidence="7">The sequence shown here is derived from an EMBL/GenBank/DDBJ whole genome shotgun (WGS) entry which is preliminary data.</text>
</comment>
<dbReference type="PROSITE" id="PS50011">
    <property type="entry name" value="PROTEIN_KINASE_DOM"/>
    <property type="match status" value="1"/>
</dbReference>
<feature type="domain" description="Protein kinase" evidence="6">
    <location>
        <begin position="11"/>
        <end position="188"/>
    </location>
</feature>
<dbReference type="InterPro" id="IPR008271">
    <property type="entry name" value="Ser/Thr_kinase_AS"/>
</dbReference>
<keyword evidence="7" id="KW-0723">Serine/threonine-protein kinase</keyword>
<dbReference type="Gene3D" id="1.10.510.10">
    <property type="entry name" value="Transferase(Phosphotransferase) domain 1"/>
    <property type="match status" value="1"/>
</dbReference>
<dbReference type="PROSITE" id="PS00108">
    <property type="entry name" value="PROTEIN_KINASE_ST"/>
    <property type="match status" value="1"/>
</dbReference>
<keyword evidence="1" id="KW-0808">Transferase</keyword>
<dbReference type="SMART" id="SM00220">
    <property type="entry name" value="S_TKc"/>
    <property type="match status" value="1"/>
</dbReference>
<dbReference type="AlphaFoldDB" id="A0A7V5LIW8"/>
<sequence length="188" mass="21172">MAAKTEYIGTYKLVEKIGEGGMAYIYKALQPSLKRSVVIKKLKDPNKEIIRRFKKEALLSASFHHENLVSIYDFIYSNRSYYLVMEHVDGENLQTVIEHLSPIPANIAMLIALDIARGLEYTHTRNIIHRDIKPSNILISYDGNVKIIDFGIARDDLSTRLTLTGMIVGTPAYMSPEQANGDSLTPKS</sequence>
<name>A0A7V5LIW8_CALAY</name>
<dbReference type="PANTHER" id="PTHR43289:SF34">
    <property type="entry name" value="SERINE_THREONINE-PROTEIN KINASE YBDM-RELATED"/>
    <property type="match status" value="1"/>
</dbReference>
<gene>
    <name evidence="7" type="ORF">ENL21_06980</name>
</gene>
<keyword evidence="3 7" id="KW-0418">Kinase</keyword>
<evidence type="ECO:0000256" key="3">
    <source>
        <dbReference type="ARBA" id="ARBA00022777"/>
    </source>
</evidence>
<dbReference type="Proteomes" id="UP000886111">
    <property type="component" value="Unassembled WGS sequence"/>
</dbReference>
<dbReference type="GO" id="GO:0004674">
    <property type="term" value="F:protein serine/threonine kinase activity"/>
    <property type="evidence" value="ECO:0007669"/>
    <property type="project" value="UniProtKB-KW"/>
</dbReference>
<protein>
    <submittedName>
        <fullName evidence="7">Serine/threonine protein kinase</fullName>
    </submittedName>
</protein>
<dbReference type="InterPro" id="IPR011009">
    <property type="entry name" value="Kinase-like_dom_sf"/>
</dbReference>
<feature type="binding site" evidence="5">
    <location>
        <position position="41"/>
    </location>
    <ligand>
        <name>ATP</name>
        <dbReference type="ChEBI" id="CHEBI:30616"/>
    </ligand>
</feature>
<organism evidence="7">
    <name type="scientific">Caldithrix abyssi</name>
    <dbReference type="NCBI Taxonomy" id="187145"/>
    <lineage>
        <taxon>Bacteria</taxon>
        <taxon>Pseudomonadati</taxon>
        <taxon>Calditrichota</taxon>
        <taxon>Calditrichia</taxon>
        <taxon>Calditrichales</taxon>
        <taxon>Calditrichaceae</taxon>
        <taxon>Caldithrix</taxon>
    </lineage>
</organism>
<dbReference type="PROSITE" id="PS00107">
    <property type="entry name" value="PROTEIN_KINASE_ATP"/>
    <property type="match status" value="1"/>
</dbReference>
<evidence type="ECO:0000256" key="4">
    <source>
        <dbReference type="ARBA" id="ARBA00022840"/>
    </source>
</evidence>
<dbReference type="Pfam" id="PF00069">
    <property type="entry name" value="Pkinase"/>
    <property type="match status" value="1"/>
</dbReference>
<reference evidence="7" key="1">
    <citation type="journal article" date="2020" name="mSystems">
        <title>Genome- and Community-Level Interaction Insights into Carbon Utilization and Element Cycling Functions of Hydrothermarchaeota in Hydrothermal Sediment.</title>
        <authorList>
            <person name="Zhou Z."/>
            <person name="Liu Y."/>
            <person name="Xu W."/>
            <person name="Pan J."/>
            <person name="Luo Z.H."/>
            <person name="Li M."/>
        </authorList>
    </citation>
    <scope>NUCLEOTIDE SEQUENCE [LARGE SCALE GENOMIC DNA]</scope>
    <source>
        <strain evidence="7">HyVt-76</strain>
    </source>
</reference>
<keyword evidence="2 5" id="KW-0547">Nucleotide-binding</keyword>
<dbReference type="GO" id="GO:0005524">
    <property type="term" value="F:ATP binding"/>
    <property type="evidence" value="ECO:0007669"/>
    <property type="project" value="UniProtKB-UniRule"/>
</dbReference>
<evidence type="ECO:0000256" key="2">
    <source>
        <dbReference type="ARBA" id="ARBA00022741"/>
    </source>
</evidence>
<evidence type="ECO:0000256" key="5">
    <source>
        <dbReference type="PROSITE-ProRule" id="PRU10141"/>
    </source>
</evidence>
<proteinExistence type="predicted"/>
<feature type="non-terminal residue" evidence="7">
    <location>
        <position position="188"/>
    </location>
</feature>
<dbReference type="InterPro" id="IPR017441">
    <property type="entry name" value="Protein_kinase_ATP_BS"/>
</dbReference>
<evidence type="ECO:0000259" key="6">
    <source>
        <dbReference type="PROSITE" id="PS50011"/>
    </source>
</evidence>
<evidence type="ECO:0000313" key="7">
    <source>
        <dbReference type="EMBL" id="HHE55508.1"/>
    </source>
</evidence>
<dbReference type="InterPro" id="IPR000719">
    <property type="entry name" value="Prot_kinase_dom"/>
</dbReference>
<evidence type="ECO:0000256" key="1">
    <source>
        <dbReference type="ARBA" id="ARBA00022679"/>
    </source>
</evidence>
<accession>A0A7V5LIW8</accession>
<dbReference type="PANTHER" id="PTHR43289">
    <property type="entry name" value="MITOGEN-ACTIVATED PROTEIN KINASE KINASE KINASE 20-RELATED"/>
    <property type="match status" value="1"/>
</dbReference>
<dbReference type="CDD" id="cd14014">
    <property type="entry name" value="STKc_PknB_like"/>
    <property type="match status" value="1"/>
</dbReference>
<dbReference type="SUPFAM" id="SSF56112">
    <property type="entry name" value="Protein kinase-like (PK-like)"/>
    <property type="match status" value="1"/>
</dbReference>
<keyword evidence="4 5" id="KW-0067">ATP-binding</keyword>
<dbReference type="EMBL" id="DRTD01000517">
    <property type="protein sequence ID" value="HHE55508.1"/>
    <property type="molecule type" value="Genomic_DNA"/>
</dbReference>